<gene>
    <name evidence="3" type="ORF">BSU04_29175</name>
</gene>
<evidence type="ECO:0000259" key="2">
    <source>
        <dbReference type="PROSITE" id="PS50933"/>
    </source>
</evidence>
<reference evidence="4" key="1">
    <citation type="submission" date="2017-01" db="EMBL/GenBank/DDBJ databases">
        <title>Genome Analysis of Deinococcus marmoris KOPRI26562.</title>
        <authorList>
            <person name="Kim J.H."/>
            <person name="Oh H.-M."/>
        </authorList>
    </citation>
    <scope>NUCLEOTIDE SEQUENCE [LARGE SCALE GENOMIC DNA]</scope>
    <source>
        <strain evidence="4">PAMC 26633</strain>
    </source>
</reference>
<keyword evidence="1" id="KW-0732">Signal</keyword>
<evidence type="ECO:0000313" key="3">
    <source>
        <dbReference type="EMBL" id="OXC74993.1"/>
    </source>
</evidence>
<dbReference type="InterPro" id="IPR010895">
    <property type="entry name" value="CHRD"/>
</dbReference>
<accession>A0A226WV64</accession>
<feature type="chain" id="PRO_5013257347" description="CHRD domain-containing protein" evidence="1">
    <location>
        <begin position="28"/>
        <end position="150"/>
    </location>
</feature>
<proteinExistence type="predicted"/>
<dbReference type="eggNOG" id="COG2335">
    <property type="taxonomic scope" value="Bacteria"/>
</dbReference>
<feature type="domain" description="CHRD" evidence="2">
    <location>
        <begin position="28"/>
        <end position="150"/>
    </location>
</feature>
<comment type="caution">
    <text evidence="3">The sequence shown here is derived from an EMBL/GenBank/DDBJ whole genome shotgun (WGS) entry which is preliminary data.</text>
</comment>
<feature type="signal peptide" evidence="1">
    <location>
        <begin position="1"/>
        <end position="27"/>
    </location>
</feature>
<dbReference type="SMART" id="SM00754">
    <property type="entry name" value="CHRD"/>
    <property type="match status" value="1"/>
</dbReference>
<dbReference type="Proteomes" id="UP000214720">
    <property type="component" value="Unassembled WGS sequence"/>
</dbReference>
<dbReference type="EMBL" id="MTHB01000197">
    <property type="protein sequence ID" value="OXC74993.1"/>
    <property type="molecule type" value="Genomic_DNA"/>
</dbReference>
<evidence type="ECO:0000256" key="1">
    <source>
        <dbReference type="SAM" id="SignalP"/>
    </source>
</evidence>
<dbReference type="Pfam" id="PF07452">
    <property type="entry name" value="CHRD"/>
    <property type="match status" value="1"/>
</dbReference>
<dbReference type="AlphaFoldDB" id="A0A226WV64"/>
<dbReference type="PROSITE" id="PS50933">
    <property type="entry name" value="CHRD"/>
    <property type="match status" value="1"/>
</dbReference>
<evidence type="ECO:0000313" key="4">
    <source>
        <dbReference type="Proteomes" id="UP000214720"/>
    </source>
</evidence>
<protein>
    <recommendedName>
        <fullName evidence="2">CHRD domain-containing protein</fullName>
    </recommendedName>
</protein>
<organism evidence="3 4">
    <name type="scientific">Caballeronia sordidicola</name>
    <name type="common">Burkholderia sordidicola</name>
    <dbReference type="NCBI Taxonomy" id="196367"/>
    <lineage>
        <taxon>Bacteria</taxon>
        <taxon>Pseudomonadati</taxon>
        <taxon>Pseudomonadota</taxon>
        <taxon>Betaproteobacteria</taxon>
        <taxon>Burkholderiales</taxon>
        <taxon>Burkholderiaceae</taxon>
        <taxon>Caballeronia</taxon>
    </lineage>
</organism>
<dbReference type="OrthoDB" id="571052at2"/>
<name>A0A226WV64_CABSO</name>
<sequence length="150" mass="15418">MDVSISRRAVMAFIGLACAGAMTLAQAAPVSFTVPLTGAQQVPPVQTSGNGTANISYDPDTRVVTWTITFSGLSGDATMAHFHGPAASGKNAPVKVWLSEKGAAVTSPVNGTATLSPADAKEFLAGEMYVNVHTKDHPAGEIRGQVVPPK</sequence>
<dbReference type="RefSeq" id="WP_089163577.1">
    <property type="nucleotide sequence ID" value="NZ_MTHB01000197.1"/>
</dbReference>